<dbReference type="OrthoDB" id="837183at2"/>
<evidence type="ECO:0000313" key="3">
    <source>
        <dbReference type="Proteomes" id="UP000248917"/>
    </source>
</evidence>
<keyword evidence="1" id="KW-1133">Transmembrane helix</keyword>
<feature type="transmembrane region" description="Helical" evidence="1">
    <location>
        <begin position="12"/>
        <end position="33"/>
    </location>
</feature>
<keyword evidence="3" id="KW-1185">Reference proteome</keyword>
<comment type="caution">
    <text evidence="2">The sequence shown here is derived from an EMBL/GenBank/DDBJ whole genome shotgun (WGS) entry which is preliminary data.</text>
</comment>
<keyword evidence="1" id="KW-0472">Membrane</keyword>
<reference evidence="2 3" key="1">
    <citation type="submission" date="2018-06" db="EMBL/GenBank/DDBJ databases">
        <title>Genomic Encyclopedia of Archaeal and Bacterial Type Strains, Phase II (KMG-II): from individual species to whole genera.</title>
        <authorList>
            <person name="Goeker M."/>
        </authorList>
    </citation>
    <scope>NUCLEOTIDE SEQUENCE [LARGE SCALE GENOMIC DNA]</scope>
    <source>
        <strain evidence="2 3">T4</strain>
    </source>
</reference>
<gene>
    <name evidence="2" type="ORF">CLV31_102202</name>
</gene>
<dbReference type="RefSeq" id="WP_111391453.1">
    <property type="nucleotide sequence ID" value="NZ_JBKBOX010000001.1"/>
</dbReference>
<dbReference type="EMBL" id="QKTX01000002">
    <property type="protein sequence ID" value="PZV86302.1"/>
    <property type="molecule type" value="Genomic_DNA"/>
</dbReference>
<sequence>MPARDPVLTPELIKILKIFIFSSLGLVLVFSFFNSYRADNTGQNRTFRVADADRLYFLNVRGLSYDRELRKDAGMTLFRHGKRKVEEENPTFFPLIIHNPIKDEAYVYFELLNSDYPVKIFAKSTDIIDSVEFSNGNNQDHLDLVYKIKPWIEASYEFELAISGKRFPLWSDEKEKDVLKTVMEDYFRLLNQSDN</sequence>
<accession>A0A326RXE6</accession>
<organism evidence="2 3">
    <name type="scientific">Algoriphagus aquaeductus</name>
    <dbReference type="NCBI Taxonomy" id="475299"/>
    <lineage>
        <taxon>Bacteria</taxon>
        <taxon>Pseudomonadati</taxon>
        <taxon>Bacteroidota</taxon>
        <taxon>Cytophagia</taxon>
        <taxon>Cytophagales</taxon>
        <taxon>Cyclobacteriaceae</taxon>
        <taxon>Algoriphagus</taxon>
    </lineage>
</organism>
<name>A0A326RXE6_9BACT</name>
<keyword evidence="1" id="KW-0812">Transmembrane</keyword>
<protein>
    <submittedName>
        <fullName evidence="2">Uncharacterized protein</fullName>
    </submittedName>
</protein>
<proteinExistence type="predicted"/>
<dbReference type="Proteomes" id="UP000248917">
    <property type="component" value="Unassembled WGS sequence"/>
</dbReference>
<evidence type="ECO:0000313" key="2">
    <source>
        <dbReference type="EMBL" id="PZV86302.1"/>
    </source>
</evidence>
<dbReference type="AlphaFoldDB" id="A0A326RXE6"/>
<evidence type="ECO:0000256" key="1">
    <source>
        <dbReference type="SAM" id="Phobius"/>
    </source>
</evidence>